<dbReference type="EMBL" id="AFYH01172910">
    <property type="status" value="NOT_ANNOTATED_CDS"/>
    <property type="molecule type" value="Genomic_DNA"/>
</dbReference>
<evidence type="ECO:0000256" key="2">
    <source>
        <dbReference type="ARBA" id="ARBA00022737"/>
    </source>
</evidence>
<name>H3APW9_LATCH</name>
<dbReference type="InterPro" id="IPR036322">
    <property type="entry name" value="WD40_repeat_dom_sf"/>
</dbReference>
<dbReference type="GO" id="GO:0000045">
    <property type="term" value="P:autophagosome assembly"/>
    <property type="evidence" value="ECO:0007669"/>
    <property type="project" value="InterPro"/>
</dbReference>
<feature type="repeat" description="WD" evidence="3">
    <location>
        <begin position="134"/>
        <end position="175"/>
    </location>
</feature>
<dbReference type="Ensembl" id="ENSLACT00000011779.1">
    <property type="protein sequence ID" value="ENSLACP00000011690.1"/>
    <property type="gene ID" value="ENSLACG00000010289.1"/>
</dbReference>
<reference evidence="4" key="3">
    <citation type="submission" date="2025-09" db="UniProtKB">
        <authorList>
            <consortium name="Ensembl"/>
        </authorList>
    </citation>
    <scope>IDENTIFICATION</scope>
</reference>
<dbReference type="EMBL" id="AFYH01172907">
    <property type="status" value="NOT_ANNOTATED_CDS"/>
    <property type="molecule type" value="Genomic_DNA"/>
</dbReference>
<feature type="repeat" description="WD" evidence="3">
    <location>
        <begin position="45"/>
        <end position="78"/>
    </location>
</feature>
<dbReference type="EMBL" id="AFYH01172909">
    <property type="status" value="NOT_ANNOTATED_CDS"/>
    <property type="molecule type" value="Genomic_DNA"/>
</dbReference>
<dbReference type="PROSITE" id="PS50294">
    <property type="entry name" value="WD_REPEATS_REGION"/>
    <property type="match status" value="3"/>
</dbReference>
<keyword evidence="2" id="KW-0677">Repeat</keyword>
<dbReference type="InterPro" id="IPR045160">
    <property type="entry name" value="ATG16"/>
</dbReference>
<dbReference type="SUPFAM" id="SSF50978">
    <property type="entry name" value="WD40 repeat-like"/>
    <property type="match status" value="1"/>
</dbReference>
<dbReference type="AlphaFoldDB" id="H3APW9"/>
<evidence type="ECO:0000256" key="3">
    <source>
        <dbReference type="PROSITE-ProRule" id="PRU00221"/>
    </source>
</evidence>
<organism evidence="4 5">
    <name type="scientific">Latimeria chalumnae</name>
    <name type="common">Coelacanth</name>
    <dbReference type="NCBI Taxonomy" id="7897"/>
    <lineage>
        <taxon>Eukaryota</taxon>
        <taxon>Metazoa</taxon>
        <taxon>Chordata</taxon>
        <taxon>Craniata</taxon>
        <taxon>Vertebrata</taxon>
        <taxon>Euteleostomi</taxon>
        <taxon>Coelacanthiformes</taxon>
        <taxon>Coelacanthidae</taxon>
        <taxon>Latimeria</taxon>
    </lineage>
</organism>
<dbReference type="PANTHER" id="PTHR19878:SF7">
    <property type="entry name" value="PROTEIN ATG16L2"/>
    <property type="match status" value="1"/>
</dbReference>
<dbReference type="InParanoid" id="H3APW9"/>
<dbReference type="EMBL" id="AFYH01172908">
    <property type="status" value="NOT_ANNOTATED_CDS"/>
    <property type="molecule type" value="Genomic_DNA"/>
</dbReference>
<dbReference type="STRING" id="7897.ENSLACP00000011690"/>
<dbReference type="EMBL" id="AFYH01172916">
    <property type="status" value="NOT_ANNOTATED_CDS"/>
    <property type="molecule type" value="Genomic_DNA"/>
</dbReference>
<reference evidence="4" key="2">
    <citation type="submission" date="2025-08" db="UniProtKB">
        <authorList>
            <consortium name="Ensembl"/>
        </authorList>
    </citation>
    <scope>IDENTIFICATION</scope>
</reference>
<sequence length="340" mass="38101">QEWKRPMFDFKRNRGSSTSSLNDDWLSPINICGVARVPRTALQVLETVDSDINAVKFSPNSRLLATGGLDRTITLWKVLGVSVLTVRFKVYGCEMGNLLTRILFCCKGNQILSASCASAAQLWRMTDCKPKHTLTGHTQKVTAAKFMSSLQRAVTGSWDRTVKIWDLNKADCVRTIQVPSRCNDVVCSEYFIISGHHDKKIRFLDSRCEGCMHEIELQERVTSLDISPDQTQLLSCSRDDTLVLIDLRMGTYNSSMQVFRADGFKCGSDTTKAIFSPDGGYTLAGSFHGGLYIWNMHTGKLETSLHGQHSSTVNAVSWCLSGDYVVSVDRQRKMVLWNEF</sequence>
<dbReference type="FunCoup" id="H3APW9">
    <property type="interactions" value="938"/>
</dbReference>
<dbReference type="EMBL" id="AFYH01172914">
    <property type="status" value="NOT_ANNOTATED_CDS"/>
    <property type="molecule type" value="Genomic_DNA"/>
</dbReference>
<dbReference type="Pfam" id="PF00400">
    <property type="entry name" value="WD40"/>
    <property type="match status" value="4"/>
</dbReference>
<proteinExistence type="predicted"/>
<keyword evidence="1 3" id="KW-0853">WD repeat</keyword>
<dbReference type="eggNOG" id="KOG0288">
    <property type="taxonomic scope" value="Eukaryota"/>
</dbReference>
<dbReference type="EMBL" id="AFYH01172915">
    <property type="status" value="NOT_ANNOTATED_CDS"/>
    <property type="molecule type" value="Genomic_DNA"/>
</dbReference>
<dbReference type="Bgee" id="ENSLACG00000010289">
    <property type="expression patterns" value="Expressed in pectoral fin and 5 other cell types or tissues"/>
</dbReference>
<dbReference type="PROSITE" id="PS00678">
    <property type="entry name" value="WD_REPEATS_1"/>
    <property type="match status" value="1"/>
</dbReference>
<dbReference type="PANTHER" id="PTHR19878">
    <property type="entry name" value="AUTOPHAGY PROTEIN 16-LIKE"/>
    <property type="match status" value="1"/>
</dbReference>
<evidence type="ECO:0000313" key="4">
    <source>
        <dbReference type="Ensembl" id="ENSLACP00000011690.1"/>
    </source>
</evidence>
<dbReference type="HOGENOM" id="CLU_000288_57_10_1"/>
<dbReference type="InterPro" id="IPR001680">
    <property type="entry name" value="WD40_rpt"/>
</dbReference>
<accession>H3APW9</accession>
<dbReference type="EMBL" id="AFYH01172912">
    <property type="status" value="NOT_ANNOTATED_CDS"/>
    <property type="molecule type" value="Genomic_DNA"/>
</dbReference>
<protein>
    <submittedName>
        <fullName evidence="4">ATG16 autophagy related 16-like 2 (S. cerevisiae)</fullName>
    </submittedName>
</protein>
<dbReference type="PROSITE" id="PS50082">
    <property type="entry name" value="WD_REPEATS_2"/>
    <property type="match status" value="3"/>
</dbReference>
<dbReference type="EMBL" id="AFYH01172913">
    <property type="status" value="NOT_ANNOTATED_CDS"/>
    <property type="molecule type" value="Genomic_DNA"/>
</dbReference>
<dbReference type="GeneTree" id="ENSGT00940000153936"/>
<reference evidence="5" key="1">
    <citation type="submission" date="2011-08" db="EMBL/GenBank/DDBJ databases">
        <title>The draft genome of Latimeria chalumnae.</title>
        <authorList>
            <person name="Di Palma F."/>
            <person name="Alfoldi J."/>
            <person name="Johnson J."/>
            <person name="Berlin A."/>
            <person name="Gnerre S."/>
            <person name="Jaffe D."/>
            <person name="MacCallum I."/>
            <person name="Young S."/>
            <person name="Walker B.J."/>
            <person name="Lander E."/>
            <person name="Lindblad-Toh K."/>
        </authorList>
    </citation>
    <scope>NUCLEOTIDE SEQUENCE [LARGE SCALE GENOMIC DNA]</scope>
    <source>
        <strain evidence="5">Wild caught</strain>
    </source>
</reference>
<dbReference type="Gene3D" id="2.130.10.10">
    <property type="entry name" value="YVTN repeat-like/Quinoprotein amine dehydrogenase"/>
    <property type="match status" value="1"/>
</dbReference>
<dbReference type="InterPro" id="IPR019775">
    <property type="entry name" value="WD40_repeat_CS"/>
</dbReference>
<dbReference type="SMART" id="SM00320">
    <property type="entry name" value="WD40"/>
    <property type="match status" value="6"/>
</dbReference>
<evidence type="ECO:0000313" key="5">
    <source>
        <dbReference type="Proteomes" id="UP000008672"/>
    </source>
</evidence>
<keyword evidence="5" id="KW-1185">Reference proteome</keyword>
<dbReference type="Proteomes" id="UP000008672">
    <property type="component" value="Unassembled WGS sequence"/>
</dbReference>
<dbReference type="OMA" id="ACVETKF"/>
<dbReference type="EMBL" id="AFYH01172911">
    <property type="status" value="NOT_ANNOTATED_CDS"/>
    <property type="molecule type" value="Genomic_DNA"/>
</dbReference>
<dbReference type="InterPro" id="IPR015943">
    <property type="entry name" value="WD40/YVTN_repeat-like_dom_sf"/>
</dbReference>
<evidence type="ECO:0000256" key="1">
    <source>
        <dbReference type="ARBA" id="ARBA00022574"/>
    </source>
</evidence>
<feature type="repeat" description="WD" evidence="3">
    <location>
        <begin position="306"/>
        <end position="340"/>
    </location>
</feature>
<dbReference type="CDD" id="cd00200">
    <property type="entry name" value="WD40"/>
    <property type="match status" value="1"/>
</dbReference>